<evidence type="ECO:0008006" key="4">
    <source>
        <dbReference type="Google" id="ProtNLM"/>
    </source>
</evidence>
<dbReference type="InterPro" id="IPR013382">
    <property type="entry name" value="CRISPR-assoc_prot_Cse2"/>
</dbReference>
<reference evidence="2 3" key="1">
    <citation type="submission" date="2019-10" db="EMBL/GenBank/DDBJ databases">
        <title>Bifidobacterium from non-human primates.</title>
        <authorList>
            <person name="Modesto M."/>
        </authorList>
    </citation>
    <scope>NUCLEOTIDE SEQUENCE [LARGE SCALE GENOMIC DNA]</scope>
    <source>
        <strain evidence="2 3">SMA15</strain>
    </source>
</reference>
<evidence type="ECO:0000313" key="2">
    <source>
        <dbReference type="EMBL" id="NEG56108.1"/>
    </source>
</evidence>
<gene>
    <name evidence="2" type="ORF">GFD21_10155</name>
</gene>
<dbReference type="RefSeq" id="WP_163197869.1">
    <property type="nucleotide sequence ID" value="NZ_WHZV01000012.1"/>
</dbReference>
<protein>
    <recommendedName>
        <fullName evidence="4">Type I-E CRISPR-associated protein Cse2/CasB</fullName>
    </recommendedName>
</protein>
<evidence type="ECO:0000313" key="3">
    <source>
        <dbReference type="Proteomes" id="UP000483293"/>
    </source>
</evidence>
<keyword evidence="3" id="KW-1185">Reference proteome</keyword>
<dbReference type="InterPro" id="IPR038287">
    <property type="entry name" value="Cse2_sf"/>
</dbReference>
<dbReference type="Gene3D" id="1.10.520.40">
    <property type="entry name" value="CRISPR-associated protein Cse2"/>
    <property type="match status" value="1"/>
</dbReference>
<dbReference type="Proteomes" id="UP000483293">
    <property type="component" value="Unassembled WGS sequence"/>
</dbReference>
<name>A0A6L9SU47_9BIFI</name>
<comment type="caution">
    <text evidence="2">The sequence shown here is derived from an EMBL/GenBank/DDBJ whole genome shotgun (WGS) entry which is preliminary data.</text>
</comment>
<organism evidence="2 3">
    <name type="scientific">Bifidobacterium platyrrhinorum</name>
    <dbReference type="NCBI Taxonomy" id="2661628"/>
    <lineage>
        <taxon>Bacteria</taxon>
        <taxon>Bacillati</taxon>
        <taxon>Actinomycetota</taxon>
        <taxon>Actinomycetes</taxon>
        <taxon>Bifidobacteriales</taxon>
        <taxon>Bifidobacteriaceae</taxon>
        <taxon>Bifidobacterium</taxon>
    </lineage>
</organism>
<dbReference type="AlphaFoldDB" id="A0A6L9SU47"/>
<accession>A0A6L9SU47</accession>
<sequence>MDDHDRAYRNLARRRVSRLCARWDVDRQVREDAAHLARLARDPDDMESLKAVCALVEIDQPAQSPAPPAGTYEAAMREMLSLLAEHAASAVCRDRIMGYSMAGHRGRLGLAGAMALLPTVRHRIALERLRCVEHAYMGGDTEEGFRRLRDCTLMLKADGMGFDYPTLAVDLARLHDEDPEPRRRTLTRWGDEYAAHDPSRKGDR</sequence>
<dbReference type="EMBL" id="WHZV01000012">
    <property type="protein sequence ID" value="NEG56108.1"/>
    <property type="molecule type" value="Genomic_DNA"/>
</dbReference>
<proteinExistence type="predicted"/>
<dbReference type="Pfam" id="PF09485">
    <property type="entry name" value="CRISPR_Cse2"/>
    <property type="match status" value="1"/>
</dbReference>
<dbReference type="NCBIfam" id="TIGR02548">
    <property type="entry name" value="casB_cse2"/>
    <property type="match status" value="1"/>
</dbReference>
<feature type="region of interest" description="Disordered" evidence="1">
    <location>
        <begin position="180"/>
        <end position="204"/>
    </location>
</feature>
<evidence type="ECO:0000256" key="1">
    <source>
        <dbReference type="SAM" id="MobiDB-lite"/>
    </source>
</evidence>